<evidence type="ECO:0000256" key="3">
    <source>
        <dbReference type="PROSITE-ProRule" id="PRU00176"/>
    </source>
</evidence>
<evidence type="ECO:0000256" key="2">
    <source>
        <dbReference type="ARBA" id="ARBA00022884"/>
    </source>
</evidence>
<dbReference type="RefSeq" id="XP_014155731.1">
    <property type="nucleotide sequence ID" value="XM_014300256.1"/>
</dbReference>
<dbReference type="InterPro" id="IPR050825">
    <property type="entry name" value="RBM42_RBP45_47-like"/>
</dbReference>
<dbReference type="EMBL" id="KQ241990">
    <property type="protein sequence ID" value="KNC81829.1"/>
    <property type="molecule type" value="Genomic_DNA"/>
</dbReference>
<dbReference type="PROSITE" id="PS50102">
    <property type="entry name" value="RRM"/>
    <property type="match status" value="1"/>
</dbReference>
<feature type="compositionally biased region" description="Basic and acidic residues" evidence="4">
    <location>
        <begin position="94"/>
        <end position="105"/>
    </location>
</feature>
<dbReference type="InterPro" id="IPR000504">
    <property type="entry name" value="RRM_dom"/>
</dbReference>
<dbReference type="Proteomes" id="UP000054560">
    <property type="component" value="Unassembled WGS sequence"/>
</dbReference>
<dbReference type="InterPro" id="IPR035979">
    <property type="entry name" value="RBD_domain_sf"/>
</dbReference>
<dbReference type="SMART" id="SM00360">
    <property type="entry name" value="RRM"/>
    <property type="match status" value="1"/>
</dbReference>
<feature type="domain" description="RRM" evidence="5">
    <location>
        <begin position="19"/>
        <end position="98"/>
    </location>
</feature>
<dbReference type="eggNOG" id="KOG0118">
    <property type="taxonomic scope" value="Eukaryota"/>
</dbReference>
<feature type="compositionally biased region" description="Low complexity" evidence="4">
    <location>
        <begin position="122"/>
        <end position="137"/>
    </location>
</feature>
<feature type="region of interest" description="Disordered" evidence="4">
    <location>
        <begin position="94"/>
        <end position="137"/>
    </location>
</feature>
<dbReference type="PANTHER" id="PTHR47640">
    <property type="entry name" value="TRNA SELENOCYSTEINE 1-ASSOCIATED PROTEIN 1-RELATED-RELATED"/>
    <property type="match status" value="1"/>
</dbReference>
<dbReference type="GO" id="GO:0006376">
    <property type="term" value="P:mRNA splice site recognition"/>
    <property type="evidence" value="ECO:0007669"/>
    <property type="project" value="TreeGrafter"/>
</dbReference>
<dbReference type="PANTHER" id="PTHR47640:SF10">
    <property type="entry name" value="TRNA SELENOCYSTEINE 1-ASSOCIATED PROTEIN 1-RELATED"/>
    <property type="match status" value="1"/>
</dbReference>
<reference evidence="6 7" key="1">
    <citation type="submission" date="2011-02" db="EMBL/GenBank/DDBJ databases">
        <title>The Genome Sequence of Sphaeroforma arctica JP610.</title>
        <authorList>
            <consortium name="The Broad Institute Genome Sequencing Platform"/>
            <person name="Russ C."/>
            <person name="Cuomo C."/>
            <person name="Young S.K."/>
            <person name="Zeng Q."/>
            <person name="Gargeya S."/>
            <person name="Alvarado L."/>
            <person name="Berlin A."/>
            <person name="Chapman S.B."/>
            <person name="Chen Z."/>
            <person name="Freedman E."/>
            <person name="Gellesch M."/>
            <person name="Goldberg J."/>
            <person name="Griggs A."/>
            <person name="Gujja S."/>
            <person name="Heilman E."/>
            <person name="Heiman D."/>
            <person name="Howarth C."/>
            <person name="Mehta T."/>
            <person name="Neiman D."/>
            <person name="Pearson M."/>
            <person name="Roberts A."/>
            <person name="Saif S."/>
            <person name="Shea T."/>
            <person name="Shenoy N."/>
            <person name="Sisk P."/>
            <person name="Stolte C."/>
            <person name="Sykes S."/>
            <person name="White J."/>
            <person name="Yandava C."/>
            <person name="Burger G."/>
            <person name="Gray M.W."/>
            <person name="Holland P.W.H."/>
            <person name="King N."/>
            <person name="Lang F.B.F."/>
            <person name="Roger A.J."/>
            <person name="Ruiz-Trillo I."/>
            <person name="Haas B."/>
            <person name="Nusbaum C."/>
            <person name="Birren B."/>
        </authorList>
    </citation>
    <scope>NUCLEOTIDE SEQUENCE [LARGE SCALE GENOMIC DNA]</scope>
    <source>
        <strain evidence="6 7">JP610</strain>
    </source>
</reference>
<dbReference type="STRING" id="667725.A0A0L0FYX2"/>
<dbReference type="OrthoDB" id="446113at2759"/>
<feature type="compositionally biased region" description="Gly residues" evidence="4">
    <location>
        <begin position="106"/>
        <end position="121"/>
    </location>
</feature>
<evidence type="ECO:0000259" key="5">
    <source>
        <dbReference type="PROSITE" id="PS50102"/>
    </source>
</evidence>
<dbReference type="GeneID" id="25906370"/>
<keyword evidence="2 3" id="KW-0694">RNA-binding</keyword>
<dbReference type="Pfam" id="PF00076">
    <property type="entry name" value="RRM_1"/>
    <property type="match status" value="1"/>
</dbReference>
<dbReference type="InterPro" id="IPR012677">
    <property type="entry name" value="Nucleotide-bd_a/b_plait_sf"/>
</dbReference>
<organism evidence="6 7">
    <name type="scientific">Sphaeroforma arctica JP610</name>
    <dbReference type="NCBI Taxonomy" id="667725"/>
    <lineage>
        <taxon>Eukaryota</taxon>
        <taxon>Ichthyosporea</taxon>
        <taxon>Ichthyophonida</taxon>
        <taxon>Sphaeroforma</taxon>
    </lineage>
</organism>
<proteinExistence type="predicted"/>
<dbReference type="SUPFAM" id="SSF54928">
    <property type="entry name" value="RNA-binding domain, RBD"/>
    <property type="match status" value="1"/>
</dbReference>
<dbReference type="GO" id="GO:0005829">
    <property type="term" value="C:cytosol"/>
    <property type="evidence" value="ECO:0007669"/>
    <property type="project" value="TreeGrafter"/>
</dbReference>
<keyword evidence="1" id="KW-0677">Repeat</keyword>
<evidence type="ECO:0000256" key="1">
    <source>
        <dbReference type="ARBA" id="ARBA00022737"/>
    </source>
</evidence>
<dbReference type="GO" id="GO:0003729">
    <property type="term" value="F:mRNA binding"/>
    <property type="evidence" value="ECO:0007669"/>
    <property type="project" value="InterPro"/>
</dbReference>
<protein>
    <recommendedName>
        <fullName evidence="5">RRM domain-containing protein</fullName>
    </recommendedName>
</protein>
<name>A0A0L0FYX2_9EUKA</name>
<keyword evidence="7" id="KW-1185">Reference proteome</keyword>
<accession>A0A0L0FYX2</accession>
<dbReference type="Gene3D" id="3.30.70.330">
    <property type="match status" value="1"/>
</dbReference>
<dbReference type="AlphaFoldDB" id="A0A0L0FYX2"/>
<sequence length="230" mass="25079">MGGGGMEGVGGHGDRHDEYSIFVGELTDEVTDGTLLAYFRMSYPNCKTAKVVTGNDGRSKGYGFVRFYDKAEQLDAITRMHGAVGCGGKILRVREATPKNPRRDGGGGMGGHSQWGGGNQWGGQQQQWGGQQWGQQDPYNQWNQQQAYGWGDYQQGQAGQVQDQTGMQAGSGVAVITPAELTPAMEETLDFTGKYNVKEANEIYLKKETKLLMSNLDAWELPVGQRQAAM</sequence>
<evidence type="ECO:0000256" key="4">
    <source>
        <dbReference type="SAM" id="MobiDB-lite"/>
    </source>
</evidence>
<evidence type="ECO:0000313" key="7">
    <source>
        <dbReference type="Proteomes" id="UP000054560"/>
    </source>
</evidence>
<gene>
    <name evidence="6" type="ORF">SARC_05866</name>
</gene>
<evidence type="ECO:0000313" key="6">
    <source>
        <dbReference type="EMBL" id="KNC81829.1"/>
    </source>
</evidence>